<dbReference type="AlphaFoldDB" id="A0A498NSM8"/>
<dbReference type="Proteomes" id="UP000290572">
    <property type="component" value="Unassembled WGS sequence"/>
</dbReference>
<accession>A0A498NSM8</accession>
<gene>
    <name evidence="1" type="ORF">ROHU_003931</name>
</gene>
<dbReference type="EMBL" id="QBIY01011158">
    <property type="protein sequence ID" value="RXN34995.1"/>
    <property type="molecule type" value="Genomic_DNA"/>
</dbReference>
<evidence type="ECO:0000313" key="1">
    <source>
        <dbReference type="EMBL" id="RXN34995.1"/>
    </source>
</evidence>
<sequence>MCDSLVALKKKEENKKKPWSRPLSPDKVLEAARRAVLRQGEDPSNKKYVLGQHEMQFGVFKGQTFKWVAENALGYAGYLVASMRRESSDVKDSKNHYANKAAFAEYIGLFPEGREAIRIKTENMGCPSSQQKSPSVPQSFPSASSVRSLLIGKTRHPQSIDKAVKKMVMPPVAKPALIGRSAKALQILWISSGYRRLCLSIRPTTNQKWTSPEWTGCGGTFHSPFLQFQEYQGQSATLATPSFSGCQENYGESS</sequence>
<proteinExistence type="predicted"/>
<organism evidence="1 2">
    <name type="scientific">Labeo rohita</name>
    <name type="common">Indian major carp</name>
    <name type="synonym">Cyprinus rohita</name>
    <dbReference type="NCBI Taxonomy" id="84645"/>
    <lineage>
        <taxon>Eukaryota</taxon>
        <taxon>Metazoa</taxon>
        <taxon>Chordata</taxon>
        <taxon>Craniata</taxon>
        <taxon>Vertebrata</taxon>
        <taxon>Euteleostomi</taxon>
        <taxon>Actinopterygii</taxon>
        <taxon>Neopterygii</taxon>
        <taxon>Teleostei</taxon>
        <taxon>Ostariophysi</taxon>
        <taxon>Cypriniformes</taxon>
        <taxon>Cyprinidae</taxon>
        <taxon>Labeoninae</taxon>
        <taxon>Labeonini</taxon>
        <taxon>Labeo</taxon>
    </lineage>
</organism>
<protein>
    <submittedName>
        <fullName evidence="1">Uncharacterized protein</fullName>
    </submittedName>
</protein>
<reference evidence="1 2" key="1">
    <citation type="submission" date="2018-03" db="EMBL/GenBank/DDBJ databases">
        <title>Draft genome sequence of Rohu Carp (Labeo rohita).</title>
        <authorList>
            <person name="Das P."/>
            <person name="Kushwaha B."/>
            <person name="Joshi C.G."/>
            <person name="Kumar D."/>
            <person name="Nagpure N.S."/>
            <person name="Sahoo L."/>
            <person name="Das S.P."/>
            <person name="Bit A."/>
            <person name="Patnaik S."/>
            <person name="Meher P.K."/>
            <person name="Jayasankar P."/>
            <person name="Koringa P.G."/>
            <person name="Patel N.V."/>
            <person name="Hinsu A.T."/>
            <person name="Kumar R."/>
            <person name="Pandey M."/>
            <person name="Agarwal S."/>
            <person name="Srivastava S."/>
            <person name="Singh M."/>
            <person name="Iquebal M.A."/>
            <person name="Jaiswal S."/>
            <person name="Angadi U.B."/>
            <person name="Kumar N."/>
            <person name="Raza M."/>
            <person name="Shah T.M."/>
            <person name="Rai A."/>
            <person name="Jena J.K."/>
        </authorList>
    </citation>
    <scope>NUCLEOTIDE SEQUENCE [LARGE SCALE GENOMIC DNA]</scope>
    <source>
        <strain evidence="1">DASCIFA01</strain>
        <tissue evidence="1">Testis</tissue>
    </source>
</reference>
<keyword evidence="2" id="KW-1185">Reference proteome</keyword>
<evidence type="ECO:0000313" key="2">
    <source>
        <dbReference type="Proteomes" id="UP000290572"/>
    </source>
</evidence>
<name>A0A498NSM8_LABRO</name>
<comment type="caution">
    <text evidence="1">The sequence shown here is derived from an EMBL/GenBank/DDBJ whole genome shotgun (WGS) entry which is preliminary data.</text>
</comment>